<gene>
    <name evidence="1" type="ORF">CURHAP_LOCUS21372</name>
    <name evidence="2" type="ORF">ORAREDHAP_LOCUS21262</name>
</gene>
<name>A0A6J5UB65_PRUAR</name>
<organism evidence="1 3">
    <name type="scientific">Prunus armeniaca</name>
    <name type="common">Apricot</name>
    <name type="synonym">Armeniaca vulgaris</name>
    <dbReference type="NCBI Taxonomy" id="36596"/>
    <lineage>
        <taxon>Eukaryota</taxon>
        <taxon>Viridiplantae</taxon>
        <taxon>Streptophyta</taxon>
        <taxon>Embryophyta</taxon>
        <taxon>Tracheophyta</taxon>
        <taxon>Spermatophyta</taxon>
        <taxon>Magnoliopsida</taxon>
        <taxon>eudicotyledons</taxon>
        <taxon>Gunneridae</taxon>
        <taxon>Pentapetalae</taxon>
        <taxon>rosids</taxon>
        <taxon>fabids</taxon>
        <taxon>Rosales</taxon>
        <taxon>Rosaceae</taxon>
        <taxon>Amygdaloideae</taxon>
        <taxon>Amygdaleae</taxon>
        <taxon>Prunus</taxon>
    </lineage>
</organism>
<reference evidence="1 3" key="2">
    <citation type="submission" date="2020-05" db="EMBL/GenBank/DDBJ databases">
        <authorList>
            <person name="Campoy J."/>
            <person name="Schneeberger K."/>
            <person name="Spophaly S."/>
        </authorList>
    </citation>
    <scope>NUCLEOTIDE SEQUENCE [LARGE SCALE GENOMIC DNA]</scope>
    <source>
        <strain evidence="1">PruArmRojPasFocal</strain>
    </source>
</reference>
<dbReference type="EMBL" id="CAEKKB010000003">
    <property type="protein sequence ID" value="CAB4304050.1"/>
    <property type="molecule type" value="Genomic_DNA"/>
</dbReference>
<dbReference type="Proteomes" id="UP000507245">
    <property type="component" value="Unassembled WGS sequence"/>
</dbReference>
<keyword evidence="4" id="KW-1185">Reference proteome</keyword>
<accession>A0A6J5UB65</accession>
<protein>
    <submittedName>
        <fullName evidence="1">Uncharacterized protein</fullName>
    </submittedName>
</protein>
<evidence type="ECO:0000313" key="2">
    <source>
        <dbReference type="EMBL" id="CAB4304050.1"/>
    </source>
</evidence>
<reference evidence="4" key="1">
    <citation type="journal article" date="2020" name="Genome Biol.">
        <title>Gamete binning: chromosome-level and haplotype-resolved genome assembly enabled by high-throughput single-cell sequencing of gamete genomes.</title>
        <authorList>
            <person name="Campoy J.A."/>
            <person name="Sun H."/>
            <person name="Goel M."/>
            <person name="Jiao W.-B."/>
            <person name="Folz-Donahue K."/>
            <person name="Wang N."/>
            <person name="Rubio M."/>
            <person name="Liu C."/>
            <person name="Kukat C."/>
            <person name="Ruiz D."/>
            <person name="Huettel B."/>
            <person name="Schneeberger K."/>
        </authorList>
    </citation>
    <scope>NUCLEOTIDE SEQUENCE [LARGE SCALE GENOMIC DNA]</scope>
    <source>
        <strain evidence="4">cv. Rojo Pasion</strain>
    </source>
</reference>
<evidence type="ECO:0000313" key="3">
    <source>
        <dbReference type="Proteomes" id="UP000507222"/>
    </source>
</evidence>
<sequence>MFEISKWARQRLDVGKTTGSSRISRPKKARTRAVDEIPRGATKLRRYGIVIHCSVCGGEGHNATNCGRADNNTRSARGRGMGRGINSVHQSQEELQSRTIRRPKLQANGGGLTRIATTAVAPTNVASHSLLLPLKTLPRGSN</sequence>
<evidence type="ECO:0000313" key="4">
    <source>
        <dbReference type="Proteomes" id="UP000507245"/>
    </source>
</evidence>
<proteinExistence type="predicted"/>
<dbReference type="EMBL" id="CAEKDK010000003">
    <property type="protein sequence ID" value="CAB4273531.1"/>
    <property type="molecule type" value="Genomic_DNA"/>
</dbReference>
<evidence type="ECO:0000313" key="1">
    <source>
        <dbReference type="EMBL" id="CAB4273531.1"/>
    </source>
</evidence>
<dbReference type="AlphaFoldDB" id="A0A6J5UB65"/>
<dbReference type="Proteomes" id="UP000507222">
    <property type="component" value="Unassembled WGS sequence"/>
</dbReference>
<dbReference type="OrthoDB" id="1166147at2759"/>